<dbReference type="InterPro" id="IPR011711">
    <property type="entry name" value="GntR_C"/>
</dbReference>
<dbReference type="GO" id="GO:0003700">
    <property type="term" value="F:DNA-binding transcription factor activity"/>
    <property type="evidence" value="ECO:0007669"/>
    <property type="project" value="InterPro"/>
</dbReference>
<dbReference type="PROSITE" id="PS50949">
    <property type="entry name" value="HTH_GNTR"/>
    <property type="match status" value="1"/>
</dbReference>
<dbReference type="Gene3D" id="1.20.120.530">
    <property type="entry name" value="GntR ligand-binding domain-like"/>
    <property type="match status" value="1"/>
</dbReference>
<dbReference type="EMBL" id="FZMO01000053">
    <property type="protein sequence ID" value="SNQ46576.1"/>
    <property type="molecule type" value="Genomic_DNA"/>
</dbReference>
<reference evidence="5 6" key="1">
    <citation type="submission" date="2017-06" db="EMBL/GenBank/DDBJ databases">
        <authorList>
            <person name="Kim H.J."/>
            <person name="Triplett B.A."/>
        </authorList>
    </citation>
    <scope>NUCLEOTIDE SEQUENCE [LARGE SCALE GENOMIC DNA]</scope>
    <source>
        <strain evidence="5">FRACA_ARgP5</strain>
    </source>
</reference>
<dbReference type="AlphaFoldDB" id="A0A2I2KLQ4"/>
<keyword evidence="2" id="KW-0238">DNA-binding</keyword>
<dbReference type="Pfam" id="PF00392">
    <property type="entry name" value="GntR"/>
    <property type="match status" value="1"/>
</dbReference>
<dbReference type="GO" id="GO:0003677">
    <property type="term" value="F:DNA binding"/>
    <property type="evidence" value="ECO:0007669"/>
    <property type="project" value="UniProtKB-KW"/>
</dbReference>
<keyword evidence="3" id="KW-0804">Transcription</keyword>
<dbReference type="SMART" id="SM00895">
    <property type="entry name" value="FCD"/>
    <property type="match status" value="1"/>
</dbReference>
<evidence type="ECO:0000313" key="6">
    <source>
        <dbReference type="Proteomes" id="UP000234331"/>
    </source>
</evidence>
<feature type="domain" description="HTH gntR-type" evidence="4">
    <location>
        <begin position="39"/>
        <end position="109"/>
    </location>
</feature>
<dbReference type="SUPFAM" id="SSF48008">
    <property type="entry name" value="GntR ligand-binding domain-like"/>
    <property type="match status" value="1"/>
</dbReference>
<dbReference type="PANTHER" id="PTHR43537">
    <property type="entry name" value="TRANSCRIPTIONAL REGULATOR, GNTR FAMILY"/>
    <property type="match status" value="1"/>
</dbReference>
<accession>A0A2I2KLQ4</accession>
<proteinExistence type="predicted"/>
<sequence length="268" mass="29768">MYRKRIQGWFDNVDRAGIVRADDHGAATPGTDAAGPPNRTRAAWVARQIEADIIARGWPVGEALGSEAQLIERFGVGRPVLREAFRILESRWVAKPRPGPGGGLVVTAPRRSSVRDVARLFLDYVGFADDDLYSVWEILEVAAVAQLAMRIDDEGIAALRAAVRVEEDVADLREQIVTVHTEIGRLVGNPFIELFLYIVSDLSRVHGVDPTDEQRRWLHTRHVELVEAIVAGDVLGAQRLTRRLLSALARSRSLNVVRPPDPGRRQQD</sequence>
<dbReference type="Gene3D" id="1.10.10.10">
    <property type="entry name" value="Winged helix-like DNA-binding domain superfamily/Winged helix DNA-binding domain"/>
    <property type="match status" value="1"/>
</dbReference>
<dbReference type="InterPro" id="IPR036388">
    <property type="entry name" value="WH-like_DNA-bd_sf"/>
</dbReference>
<evidence type="ECO:0000256" key="2">
    <source>
        <dbReference type="ARBA" id="ARBA00023125"/>
    </source>
</evidence>
<dbReference type="PANTHER" id="PTHR43537:SF5">
    <property type="entry name" value="UXU OPERON TRANSCRIPTIONAL REGULATOR"/>
    <property type="match status" value="1"/>
</dbReference>
<dbReference type="SMART" id="SM00345">
    <property type="entry name" value="HTH_GNTR"/>
    <property type="match status" value="1"/>
</dbReference>
<protein>
    <submittedName>
        <fullName evidence="5">Transcriptional regulator, GntR family</fullName>
    </submittedName>
</protein>
<dbReference type="InterPro" id="IPR008920">
    <property type="entry name" value="TF_FadR/GntR_C"/>
</dbReference>
<dbReference type="Pfam" id="PF07729">
    <property type="entry name" value="FCD"/>
    <property type="match status" value="1"/>
</dbReference>
<dbReference type="Proteomes" id="UP000234331">
    <property type="component" value="Unassembled WGS sequence"/>
</dbReference>
<evidence type="ECO:0000256" key="3">
    <source>
        <dbReference type="ARBA" id="ARBA00023163"/>
    </source>
</evidence>
<keyword evidence="1" id="KW-0805">Transcription regulation</keyword>
<evidence type="ECO:0000256" key="1">
    <source>
        <dbReference type="ARBA" id="ARBA00023015"/>
    </source>
</evidence>
<evidence type="ECO:0000313" key="5">
    <source>
        <dbReference type="EMBL" id="SNQ46576.1"/>
    </source>
</evidence>
<organism evidence="5 6">
    <name type="scientific">Frankia canadensis</name>
    <dbReference type="NCBI Taxonomy" id="1836972"/>
    <lineage>
        <taxon>Bacteria</taxon>
        <taxon>Bacillati</taxon>
        <taxon>Actinomycetota</taxon>
        <taxon>Actinomycetes</taxon>
        <taxon>Frankiales</taxon>
        <taxon>Frankiaceae</taxon>
        <taxon>Frankia</taxon>
    </lineage>
</organism>
<dbReference type="InterPro" id="IPR000524">
    <property type="entry name" value="Tscrpt_reg_HTH_GntR"/>
</dbReference>
<dbReference type="SUPFAM" id="SSF46785">
    <property type="entry name" value="Winged helix' DNA-binding domain"/>
    <property type="match status" value="1"/>
</dbReference>
<name>A0A2I2KLQ4_9ACTN</name>
<gene>
    <name evidence="5" type="ORF">FRACA_1460013</name>
</gene>
<dbReference type="InterPro" id="IPR036390">
    <property type="entry name" value="WH_DNA-bd_sf"/>
</dbReference>
<evidence type="ECO:0000259" key="4">
    <source>
        <dbReference type="PROSITE" id="PS50949"/>
    </source>
</evidence>
<keyword evidence="6" id="KW-1185">Reference proteome</keyword>